<name>A0A422ZGF7_KLEPN</name>
<reference evidence="1 2" key="1">
    <citation type="submission" date="2018-10" db="EMBL/GenBank/DDBJ databases">
        <authorList>
            <person name="Vanduin D."/>
            <person name="Fouts D."/>
            <person name="Wright M."/>
            <person name="Sutton G."/>
            <person name="Nguyen K."/>
            <person name="Kreiswirth B."/>
            <person name="Chen L."/>
            <person name="Rojas L."/>
            <person name="Hujer A."/>
            <person name="Hujer K."/>
            <person name="Bonomo R."/>
            <person name="Adams M."/>
        </authorList>
    </citation>
    <scope>NUCLEOTIDE SEQUENCE [LARGE SCALE GENOMIC DNA]</scope>
    <source>
        <strain evidence="1 2">CRK0165</strain>
    </source>
</reference>
<proteinExistence type="predicted"/>
<dbReference type="EMBL" id="MPYG04000211">
    <property type="protein sequence ID" value="ROG88380.1"/>
    <property type="molecule type" value="Genomic_DNA"/>
</dbReference>
<evidence type="ECO:0000313" key="1">
    <source>
        <dbReference type="EMBL" id="ROG88380.1"/>
    </source>
</evidence>
<dbReference type="Proteomes" id="UP000283322">
    <property type="component" value="Unassembled WGS sequence"/>
</dbReference>
<dbReference type="RefSeq" id="WP_064392238.1">
    <property type="nucleotide sequence ID" value="NZ_CAAGUB010000006.1"/>
</dbReference>
<evidence type="ECO:0000313" key="2">
    <source>
        <dbReference type="Proteomes" id="UP000283322"/>
    </source>
</evidence>
<organism evidence="1 2">
    <name type="scientific">Klebsiella pneumoniae</name>
    <dbReference type="NCBI Taxonomy" id="573"/>
    <lineage>
        <taxon>Bacteria</taxon>
        <taxon>Pseudomonadati</taxon>
        <taxon>Pseudomonadota</taxon>
        <taxon>Gammaproteobacteria</taxon>
        <taxon>Enterobacterales</taxon>
        <taxon>Enterobacteriaceae</taxon>
        <taxon>Klebsiella/Raoultella group</taxon>
        <taxon>Klebsiella</taxon>
        <taxon>Klebsiella pneumoniae complex</taxon>
    </lineage>
</organism>
<comment type="caution">
    <text evidence="1">The sequence shown here is derived from an EMBL/GenBank/DDBJ whole genome shotgun (WGS) entry which is preliminary data.</text>
</comment>
<protein>
    <submittedName>
        <fullName evidence="1">DUF2190 domain-containing protein</fullName>
    </submittedName>
</protein>
<accession>A0A422ZGF7</accession>
<gene>
    <name evidence="1" type="ORF">BL124_00026435</name>
</gene>
<dbReference type="AlphaFoldDB" id="A0A422ZGF7"/>
<sequence>MNIPGLITCHKAEVALAARRMVTHGTVPDEITLAVDGSKLIIGVTTLVAASVGEPADVVRSQLTPVIYGGDVVAGDPLTADADGRAVPATAGQFYLGFAEYDGAEDDLGSVWIAPGQLAAAAAGGG</sequence>